<dbReference type="CDD" id="cd00130">
    <property type="entry name" value="PAS"/>
    <property type="match status" value="2"/>
</dbReference>
<dbReference type="InterPro" id="IPR036097">
    <property type="entry name" value="HisK_dim/P_sf"/>
</dbReference>
<dbReference type="SMART" id="SM00091">
    <property type="entry name" value="PAS"/>
    <property type="match status" value="4"/>
</dbReference>
<feature type="domain" description="PAC" evidence="7">
    <location>
        <begin position="358"/>
        <end position="410"/>
    </location>
</feature>
<dbReference type="SUPFAM" id="SSF47384">
    <property type="entry name" value="Homodimeric domain of signal transducing histidine kinase"/>
    <property type="match status" value="1"/>
</dbReference>
<dbReference type="PROSITE" id="PS50112">
    <property type="entry name" value="PAS"/>
    <property type="match status" value="2"/>
</dbReference>
<evidence type="ECO:0000256" key="2">
    <source>
        <dbReference type="ARBA" id="ARBA00012438"/>
    </source>
</evidence>
<comment type="catalytic activity">
    <reaction evidence="1">
        <text>ATP + protein L-histidine = ADP + protein N-phospho-L-histidine.</text>
        <dbReference type="EC" id="2.7.13.3"/>
    </reaction>
</comment>
<dbReference type="CDD" id="cd00082">
    <property type="entry name" value="HisKA"/>
    <property type="match status" value="1"/>
</dbReference>
<dbReference type="Proteomes" id="UP000199448">
    <property type="component" value="Unassembled WGS sequence"/>
</dbReference>
<proteinExistence type="predicted"/>
<dbReference type="InterPro" id="IPR003661">
    <property type="entry name" value="HisK_dim/P_dom"/>
</dbReference>
<dbReference type="EC" id="2.7.13.3" evidence="2"/>
<feature type="domain" description="PAS" evidence="6">
    <location>
        <begin position="156"/>
        <end position="226"/>
    </location>
</feature>
<dbReference type="Pfam" id="PF08447">
    <property type="entry name" value="PAS_3"/>
    <property type="match status" value="3"/>
</dbReference>
<dbReference type="SMART" id="SM00086">
    <property type="entry name" value="PAC"/>
    <property type="match status" value="3"/>
</dbReference>
<gene>
    <name evidence="8" type="ORF">SAMN04488034_103266</name>
</gene>
<dbReference type="Gene3D" id="3.30.450.20">
    <property type="entry name" value="PAS domain"/>
    <property type="match status" value="4"/>
</dbReference>
<dbReference type="InterPro" id="IPR013655">
    <property type="entry name" value="PAS_fold_3"/>
</dbReference>
<reference evidence="8 9" key="1">
    <citation type="submission" date="2016-10" db="EMBL/GenBank/DDBJ databases">
        <authorList>
            <person name="de Groot N.N."/>
        </authorList>
    </citation>
    <scope>NUCLEOTIDE SEQUENCE [LARGE SCALE GENOMIC DNA]</scope>
    <source>
        <strain evidence="8 9">DSM 23553</strain>
    </source>
</reference>
<protein>
    <recommendedName>
        <fullName evidence="2">histidine kinase</fullName>
        <ecNumber evidence="2">2.7.13.3</ecNumber>
    </recommendedName>
</protein>
<feature type="domain" description="PAC" evidence="7">
    <location>
        <begin position="488"/>
        <end position="540"/>
    </location>
</feature>
<dbReference type="Pfam" id="PF08448">
    <property type="entry name" value="PAS_4"/>
    <property type="match status" value="1"/>
</dbReference>
<dbReference type="PANTHER" id="PTHR43304">
    <property type="entry name" value="PHYTOCHROME-LIKE PROTEIN CPH1"/>
    <property type="match status" value="1"/>
</dbReference>
<dbReference type="PANTHER" id="PTHR43304:SF1">
    <property type="entry name" value="PAC DOMAIN-CONTAINING PROTEIN"/>
    <property type="match status" value="1"/>
</dbReference>
<organism evidence="8 9">
    <name type="scientific">Salinimicrobium catena</name>
    <dbReference type="NCBI Taxonomy" id="390640"/>
    <lineage>
        <taxon>Bacteria</taxon>
        <taxon>Pseudomonadati</taxon>
        <taxon>Bacteroidota</taxon>
        <taxon>Flavobacteriia</taxon>
        <taxon>Flavobacteriales</taxon>
        <taxon>Flavobacteriaceae</taxon>
        <taxon>Salinimicrobium</taxon>
    </lineage>
</organism>
<dbReference type="OrthoDB" id="9124519at2"/>
<keyword evidence="4" id="KW-0808">Transferase</keyword>
<dbReference type="STRING" id="390640.SAMN04488034_103266"/>
<dbReference type="InterPro" id="IPR000014">
    <property type="entry name" value="PAS"/>
</dbReference>
<keyword evidence="5" id="KW-0418">Kinase</keyword>
<evidence type="ECO:0000256" key="4">
    <source>
        <dbReference type="ARBA" id="ARBA00022679"/>
    </source>
</evidence>
<evidence type="ECO:0000313" key="8">
    <source>
        <dbReference type="EMBL" id="SEE95488.1"/>
    </source>
</evidence>
<dbReference type="InterPro" id="IPR052162">
    <property type="entry name" value="Sensor_kinase/Photoreceptor"/>
</dbReference>
<evidence type="ECO:0000256" key="1">
    <source>
        <dbReference type="ARBA" id="ARBA00000085"/>
    </source>
</evidence>
<evidence type="ECO:0000259" key="6">
    <source>
        <dbReference type="PROSITE" id="PS50112"/>
    </source>
</evidence>
<dbReference type="InterPro" id="IPR001610">
    <property type="entry name" value="PAC"/>
</dbReference>
<evidence type="ECO:0000259" key="7">
    <source>
        <dbReference type="PROSITE" id="PS50113"/>
    </source>
</evidence>
<dbReference type="InterPro" id="IPR013656">
    <property type="entry name" value="PAS_4"/>
</dbReference>
<dbReference type="NCBIfam" id="TIGR00229">
    <property type="entry name" value="sensory_box"/>
    <property type="match status" value="2"/>
</dbReference>
<dbReference type="InterPro" id="IPR035965">
    <property type="entry name" value="PAS-like_dom_sf"/>
</dbReference>
<keyword evidence="9" id="KW-1185">Reference proteome</keyword>
<dbReference type="PROSITE" id="PS50113">
    <property type="entry name" value="PAC"/>
    <property type="match status" value="2"/>
</dbReference>
<sequence>MTDFYLEMFSSLPLPAVLLEPVEGGLRIRDVNKKYFEVTGKKEGELIGKKVREVFPQTTPQEIEVLGKLENSVEKVRSSAKPDKVSCFRLDLVNHETGETEEKYWEAENTPIFSKDETVKYILHTATDQTAEIFKERARKQIATELEQKEKELWKRKKRYQALVQEAFDLVGILDIEGNYKFVSESSISILGIPPQDFNEQNAFDFIHPEDKGRVFEEFSQIKEKKKLRIAPFRYRDADGVWRWFETNVTNMVDDPNVEGVVINSREVTDLIQKNCELQQLHERYELAAAATGDLIYDWDLVTDSVKRFFTGKEKQFGYQRDEIDQRRFWKEHVHPEELEDLRKILKSALADTNRSQIRTTYRIKRADGSYAHLIDRGMILRDEAGKAVRLIGATSDISGLVNRRNALRLANKRFTYAMKATKEMIWDWDITKGYIDRGKAFKKMFGIEVHEKSSVENFWFERIVEKDRYRIKDSLYKTLEDPSLDKWREEYKIWKPNGQNAYVIDRGYIIRDPEGKAVRMVGATLDVTESRQMLKKIKKQNKLLKEVAWEQAHIVRAPIARLKGLLNLFDEDYNGEWEKEEILQLIKDSAEELDRIVTGIIRKTEGIKIEK</sequence>
<dbReference type="AlphaFoldDB" id="A0A1H5N4B3"/>
<evidence type="ECO:0000313" key="9">
    <source>
        <dbReference type="Proteomes" id="UP000199448"/>
    </source>
</evidence>
<keyword evidence="3" id="KW-0597">Phosphoprotein</keyword>
<dbReference type="EMBL" id="FNUG01000003">
    <property type="protein sequence ID" value="SEE95488.1"/>
    <property type="molecule type" value="Genomic_DNA"/>
</dbReference>
<name>A0A1H5N4B3_9FLAO</name>
<accession>A0A1H5N4B3</accession>
<dbReference type="RefSeq" id="WP_093113201.1">
    <property type="nucleotide sequence ID" value="NZ_FNGG01000003.1"/>
</dbReference>
<feature type="domain" description="PAS" evidence="6">
    <location>
        <begin position="317"/>
        <end position="353"/>
    </location>
</feature>
<evidence type="ECO:0000256" key="3">
    <source>
        <dbReference type="ARBA" id="ARBA00022553"/>
    </source>
</evidence>
<evidence type="ECO:0000256" key="5">
    <source>
        <dbReference type="ARBA" id="ARBA00022777"/>
    </source>
</evidence>
<dbReference type="GO" id="GO:0000155">
    <property type="term" value="F:phosphorelay sensor kinase activity"/>
    <property type="evidence" value="ECO:0007669"/>
    <property type="project" value="InterPro"/>
</dbReference>
<dbReference type="InterPro" id="IPR000700">
    <property type="entry name" value="PAS-assoc_C"/>
</dbReference>
<dbReference type="SUPFAM" id="SSF55785">
    <property type="entry name" value="PYP-like sensor domain (PAS domain)"/>
    <property type="match status" value="4"/>
</dbReference>